<dbReference type="Pfam" id="PF20414">
    <property type="entry name" value="DUF6698"/>
    <property type="match status" value="1"/>
</dbReference>
<dbReference type="OrthoDB" id="2686369at2759"/>
<dbReference type="AlphaFoldDB" id="A0A0C9YSW4"/>
<dbReference type="InterPro" id="IPR046521">
    <property type="entry name" value="DUF6698"/>
</dbReference>
<gene>
    <name evidence="2" type="ORF">PISMIDRAFT_15375</name>
</gene>
<reference evidence="3" key="2">
    <citation type="submission" date="2015-01" db="EMBL/GenBank/DDBJ databases">
        <title>Evolutionary Origins and Diversification of the Mycorrhizal Mutualists.</title>
        <authorList>
            <consortium name="DOE Joint Genome Institute"/>
            <consortium name="Mycorrhizal Genomics Consortium"/>
            <person name="Kohler A."/>
            <person name="Kuo A."/>
            <person name="Nagy L.G."/>
            <person name="Floudas D."/>
            <person name="Copeland A."/>
            <person name="Barry K.W."/>
            <person name="Cichocki N."/>
            <person name="Veneault-Fourrey C."/>
            <person name="LaButti K."/>
            <person name="Lindquist E.A."/>
            <person name="Lipzen A."/>
            <person name="Lundell T."/>
            <person name="Morin E."/>
            <person name="Murat C."/>
            <person name="Riley R."/>
            <person name="Ohm R."/>
            <person name="Sun H."/>
            <person name="Tunlid A."/>
            <person name="Henrissat B."/>
            <person name="Grigoriev I.V."/>
            <person name="Hibbett D.S."/>
            <person name="Martin F."/>
        </authorList>
    </citation>
    <scope>NUCLEOTIDE SEQUENCE [LARGE SCALE GENOMIC DNA]</scope>
    <source>
        <strain evidence="3">441</strain>
    </source>
</reference>
<feature type="non-terminal residue" evidence="2">
    <location>
        <position position="438"/>
    </location>
</feature>
<feature type="compositionally biased region" description="Basic residues" evidence="1">
    <location>
        <begin position="426"/>
        <end position="438"/>
    </location>
</feature>
<organism evidence="2 3">
    <name type="scientific">Pisolithus microcarpus 441</name>
    <dbReference type="NCBI Taxonomy" id="765257"/>
    <lineage>
        <taxon>Eukaryota</taxon>
        <taxon>Fungi</taxon>
        <taxon>Dikarya</taxon>
        <taxon>Basidiomycota</taxon>
        <taxon>Agaricomycotina</taxon>
        <taxon>Agaricomycetes</taxon>
        <taxon>Agaricomycetidae</taxon>
        <taxon>Boletales</taxon>
        <taxon>Sclerodermatineae</taxon>
        <taxon>Pisolithaceae</taxon>
        <taxon>Pisolithus</taxon>
    </lineage>
</organism>
<dbReference type="HOGENOM" id="CLU_028048_1_0_1"/>
<evidence type="ECO:0000256" key="1">
    <source>
        <dbReference type="SAM" id="MobiDB-lite"/>
    </source>
</evidence>
<reference evidence="2 3" key="1">
    <citation type="submission" date="2014-04" db="EMBL/GenBank/DDBJ databases">
        <authorList>
            <consortium name="DOE Joint Genome Institute"/>
            <person name="Kuo A."/>
            <person name="Kohler A."/>
            <person name="Costa M.D."/>
            <person name="Nagy L.G."/>
            <person name="Floudas D."/>
            <person name="Copeland A."/>
            <person name="Barry K.W."/>
            <person name="Cichocki N."/>
            <person name="Veneault-Fourrey C."/>
            <person name="LaButti K."/>
            <person name="Lindquist E.A."/>
            <person name="Lipzen A."/>
            <person name="Lundell T."/>
            <person name="Morin E."/>
            <person name="Murat C."/>
            <person name="Sun H."/>
            <person name="Tunlid A."/>
            <person name="Henrissat B."/>
            <person name="Grigoriev I.V."/>
            <person name="Hibbett D.S."/>
            <person name="Martin F."/>
            <person name="Nordberg H.P."/>
            <person name="Cantor M.N."/>
            <person name="Hua S.X."/>
        </authorList>
    </citation>
    <scope>NUCLEOTIDE SEQUENCE [LARGE SCALE GENOMIC DNA]</scope>
    <source>
        <strain evidence="2 3">441</strain>
    </source>
</reference>
<protein>
    <submittedName>
        <fullName evidence="2">Uncharacterized protein</fullName>
    </submittedName>
</protein>
<proteinExistence type="predicted"/>
<evidence type="ECO:0000313" key="2">
    <source>
        <dbReference type="EMBL" id="KIK17104.1"/>
    </source>
</evidence>
<keyword evidence="3" id="KW-1185">Reference proteome</keyword>
<dbReference type="EMBL" id="KN833838">
    <property type="protein sequence ID" value="KIK17104.1"/>
    <property type="molecule type" value="Genomic_DNA"/>
</dbReference>
<accession>A0A0C9YSW4</accession>
<name>A0A0C9YSW4_9AGAM</name>
<feature type="region of interest" description="Disordered" evidence="1">
    <location>
        <begin position="390"/>
        <end position="438"/>
    </location>
</feature>
<sequence length="438" mass="47530">NRKRAVENNPNTVLDNNIVAQAKKYCFFYRFWIPKDLFPLTTPPPGYDLDDPARWSTPESKLAGFKAELYLMLPNDLKVRATTYSNFGRVFSNAVGAERPNILKPVKDNAQQLFAYLGLGADLFAAENSRTLRGSNEAVKALLRMHPGNVDARYTPLSPILFPKPDAPVARDLFKTQLLVNIIRVMVFGKSVLAGKRRGGPQGRGQKLGISGASAGLIAIAVTFSRYLLSTDRELTTIGEESGFKYQDDFEYFIELLSDLSKREWSMEVMEFINQGVWNISSHSSANAGPGSSTTSVAPSWESDILAQLNGPRQPTPPPRTPSPDLRLIPASASTVSIPHYMPEATNGRAADSFVISQSANSATSALSIDVANLSLRGTHISALPSQATCGGELSAPGRRSGSEIADVPVPLPSTSAREPPEQGRRATRSRKGKGRGK</sequence>
<dbReference type="Proteomes" id="UP000054018">
    <property type="component" value="Unassembled WGS sequence"/>
</dbReference>
<evidence type="ECO:0000313" key="3">
    <source>
        <dbReference type="Proteomes" id="UP000054018"/>
    </source>
</evidence>